<evidence type="ECO:0000259" key="11">
    <source>
        <dbReference type="PROSITE" id="PS50059"/>
    </source>
</evidence>
<evidence type="ECO:0000256" key="7">
    <source>
        <dbReference type="ARBA" id="ARBA00023235"/>
    </source>
</evidence>
<evidence type="ECO:0000256" key="10">
    <source>
        <dbReference type="RuleBase" id="RU003915"/>
    </source>
</evidence>
<dbReference type="GO" id="GO:0005737">
    <property type="term" value="C:cytoplasm"/>
    <property type="evidence" value="ECO:0007669"/>
    <property type="project" value="UniProtKB-SubCell"/>
</dbReference>
<keyword evidence="7 9" id="KW-0413">Isomerase</keyword>
<gene>
    <name evidence="12" type="primary">slyD_3</name>
    <name evidence="12" type="ORF">CODIS_30200</name>
</gene>
<evidence type="ECO:0000256" key="8">
    <source>
        <dbReference type="ARBA" id="ARBA00037071"/>
    </source>
</evidence>
<name>A0A7Z0VK43_9GAMM</name>
<dbReference type="EC" id="5.2.1.8" evidence="10"/>
<evidence type="ECO:0000256" key="4">
    <source>
        <dbReference type="ARBA" id="ARBA00022490"/>
    </source>
</evidence>
<keyword evidence="13" id="KW-1185">Reference proteome</keyword>
<keyword evidence="4" id="KW-0963">Cytoplasm</keyword>
<dbReference type="GO" id="GO:0042026">
    <property type="term" value="P:protein refolding"/>
    <property type="evidence" value="ECO:0007669"/>
    <property type="project" value="UniProtKB-ARBA"/>
</dbReference>
<evidence type="ECO:0000313" key="13">
    <source>
        <dbReference type="Proteomes" id="UP000094769"/>
    </source>
</evidence>
<keyword evidence="6" id="KW-0143">Chaperone</keyword>
<evidence type="ECO:0000256" key="1">
    <source>
        <dbReference type="ARBA" id="ARBA00000971"/>
    </source>
</evidence>
<sequence>MRVERDKVVTIEYRMMDAKNELVDSSDYSDPLSFIQGRETVFPAIEKRIEGCQVGDRREFVLEAEEAYGPRNEALIRVIPRDRFNYDGKLEAGMTFSAGAPTNRKPVTVIEVDEDQITVDANHPLAGESLKVDLIVVDVREAIEKELADGMVQEMTDIYTREAAAEERNSTAYSVLVKGPV</sequence>
<dbReference type="RefSeq" id="WP_069126687.1">
    <property type="nucleotide sequence ID" value="NZ_MARB01000018.1"/>
</dbReference>
<organism evidence="12 13">
    <name type="scientific">Candidatus Thiodiazotropha endolucinida</name>
    <dbReference type="NCBI Taxonomy" id="1655433"/>
    <lineage>
        <taxon>Bacteria</taxon>
        <taxon>Pseudomonadati</taxon>
        <taxon>Pseudomonadota</taxon>
        <taxon>Gammaproteobacteria</taxon>
        <taxon>Chromatiales</taxon>
        <taxon>Sedimenticolaceae</taxon>
        <taxon>Candidatus Thiodiazotropha</taxon>
    </lineage>
</organism>
<protein>
    <recommendedName>
        <fullName evidence="10">Peptidyl-prolyl cis-trans isomerase</fullName>
        <ecNumber evidence="10">5.2.1.8</ecNumber>
    </recommendedName>
</protein>
<evidence type="ECO:0000256" key="9">
    <source>
        <dbReference type="PROSITE-ProRule" id="PRU00277"/>
    </source>
</evidence>
<evidence type="ECO:0000256" key="5">
    <source>
        <dbReference type="ARBA" id="ARBA00023110"/>
    </source>
</evidence>
<evidence type="ECO:0000256" key="2">
    <source>
        <dbReference type="ARBA" id="ARBA00004496"/>
    </source>
</evidence>
<dbReference type="GO" id="GO:0003755">
    <property type="term" value="F:peptidyl-prolyl cis-trans isomerase activity"/>
    <property type="evidence" value="ECO:0007669"/>
    <property type="project" value="UniProtKB-UniRule"/>
</dbReference>
<keyword evidence="5 9" id="KW-0697">Rotamase</keyword>
<feature type="domain" description="PPIase FKBP-type" evidence="11">
    <location>
        <begin position="6"/>
        <end position="94"/>
    </location>
</feature>
<accession>A0A7Z0VK43</accession>
<dbReference type="AlphaFoldDB" id="A0A7Z0VK43"/>
<comment type="catalytic activity">
    <reaction evidence="1 9 10">
        <text>[protein]-peptidylproline (omega=180) = [protein]-peptidylproline (omega=0)</text>
        <dbReference type="Rhea" id="RHEA:16237"/>
        <dbReference type="Rhea" id="RHEA-COMP:10747"/>
        <dbReference type="Rhea" id="RHEA-COMP:10748"/>
        <dbReference type="ChEBI" id="CHEBI:83833"/>
        <dbReference type="ChEBI" id="CHEBI:83834"/>
        <dbReference type="EC" id="5.2.1.8"/>
    </reaction>
</comment>
<dbReference type="Pfam" id="PF00254">
    <property type="entry name" value="FKBP_C"/>
    <property type="match status" value="1"/>
</dbReference>
<evidence type="ECO:0000256" key="6">
    <source>
        <dbReference type="ARBA" id="ARBA00023186"/>
    </source>
</evidence>
<dbReference type="InterPro" id="IPR046357">
    <property type="entry name" value="PPIase_dom_sf"/>
</dbReference>
<dbReference type="InterPro" id="IPR001179">
    <property type="entry name" value="PPIase_FKBP_dom"/>
</dbReference>
<comment type="function">
    <text evidence="8">Also involved in hydrogenase metallocenter assembly, probably by participating in the nickel insertion step. This function in hydrogenase biosynthesis requires chaperone activity and the presence of the metal-binding domain, but not PPIase activity.</text>
</comment>
<dbReference type="OrthoDB" id="9808891at2"/>
<comment type="subcellular location">
    <subcellularLocation>
        <location evidence="2">Cytoplasm</location>
    </subcellularLocation>
</comment>
<evidence type="ECO:0000313" key="12">
    <source>
        <dbReference type="EMBL" id="ODJ86701.1"/>
    </source>
</evidence>
<dbReference type="PROSITE" id="PS50059">
    <property type="entry name" value="FKBP_PPIASE"/>
    <property type="match status" value="1"/>
</dbReference>
<dbReference type="EMBL" id="MARB01000018">
    <property type="protein sequence ID" value="ODJ86701.1"/>
    <property type="molecule type" value="Genomic_DNA"/>
</dbReference>
<reference evidence="12 13" key="1">
    <citation type="submission" date="2016-06" db="EMBL/GenBank/DDBJ databases">
        <title>Genome sequence of endosymbiont of Candidatus Endolucinida thiodiazotropha.</title>
        <authorList>
            <person name="Poehlein A."/>
            <person name="Koenig S."/>
            <person name="Heiden S.E."/>
            <person name="Thuermer A."/>
            <person name="Voget S."/>
            <person name="Daniel R."/>
            <person name="Markert S."/>
            <person name="Gros O."/>
            <person name="Schweder T."/>
        </authorList>
    </citation>
    <scope>NUCLEOTIDE SEQUENCE [LARGE SCALE GENOMIC DNA]</scope>
    <source>
        <strain evidence="12 13">COS</strain>
    </source>
</reference>
<dbReference type="Gene3D" id="3.10.50.40">
    <property type="match status" value="1"/>
</dbReference>
<comment type="caution">
    <text evidence="12">The sequence shown here is derived from an EMBL/GenBank/DDBJ whole genome shotgun (WGS) entry which is preliminary data.</text>
</comment>
<dbReference type="SUPFAM" id="SSF54534">
    <property type="entry name" value="FKBP-like"/>
    <property type="match status" value="1"/>
</dbReference>
<proteinExistence type="inferred from homology"/>
<dbReference type="Proteomes" id="UP000094769">
    <property type="component" value="Unassembled WGS sequence"/>
</dbReference>
<comment type="similarity">
    <text evidence="3 10">Belongs to the FKBP-type PPIase family.</text>
</comment>
<dbReference type="PANTHER" id="PTHR47861:SF3">
    <property type="entry name" value="FKBP-TYPE PEPTIDYL-PROLYL CIS-TRANS ISOMERASE SLYD"/>
    <property type="match status" value="1"/>
</dbReference>
<evidence type="ECO:0000256" key="3">
    <source>
        <dbReference type="ARBA" id="ARBA00006577"/>
    </source>
</evidence>
<dbReference type="PANTHER" id="PTHR47861">
    <property type="entry name" value="FKBP-TYPE PEPTIDYL-PROLYL CIS-TRANS ISOMERASE SLYD"/>
    <property type="match status" value="1"/>
</dbReference>